<sequence length="298" mass="33735">MKFRSKISDVGSIQHLYRVLVTIGRLSDGNVLLRIAPARFCIFSKMSPTSGSCFVIADIKPDMLFDEFLMTGYASDANEIYLELKVDTLIQSLKIPSQKAKCLKIKLTNKAGPSLTVEAELPSVVAASRRSVFDVPVQIVHRNLWASVTPAEEIPSSISCYMPPFKSLKAVVDRMRLTRQHNLQLSVNKYGELRIRVGDNTEGYSACTRFPDIEFPEADDRHEPEQITDEEREEVQRKGEFYSSIVDLRTFAAFLTALQFPTTRMRCDVRHHKSLLFSMGTSDFCLRYFVPAVDSGNY</sequence>
<dbReference type="AlphaFoldDB" id="A0A1D1W0A8"/>
<dbReference type="PANTHER" id="PTHR12900">
    <property type="entry name" value="MITOTIC AND DNA DAMAGE CHECKPOINT PROTEIN HUS1"/>
    <property type="match status" value="1"/>
</dbReference>
<dbReference type="GO" id="GO:0000724">
    <property type="term" value="P:double-strand break repair via homologous recombination"/>
    <property type="evidence" value="ECO:0007669"/>
    <property type="project" value="TreeGrafter"/>
</dbReference>
<evidence type="ECO:0000256" key="4">
    <source>
        <dbReference type="PIRNR" id="PIRNR011312"/>
    </source>
</evidence>
<name>A0A1D1W0A8_RAMVA</name>
<gene>
    <name evidence="5" type="primary">RvY_14967-1</name>
    <name evidence="5" type="synonym">RvY_14967.1</name>
    <name evidence="5" type="ORF">RvY_14967</name>
</gene>
<protein>
    <recommendedName>
        <fullName evidence="4">Checkpoint protein</fullName>
    </recommendedName>
</protein>
<accession>A0A1D1W0A8</accession>
<evidence type="ECO:0000256" key="1">
    <source>
        <dbReference type="ARBA" id="ARBA00004123"/>
    </source>
</evidence>
<evidence type="ECO:0000256" key="2">
    <source>
        <dbReference type="ARBA" id="ARBA00005563"/>
    </source>
</evidence>
<organism evidence="5 6">
    <name type="scientific">Ramazzottius varieornatus</name>
    <name type="common">Water bear</name>
    <name type="synonym">Tardigrade</name>
    <dbReference type="NCBI Taxonomy" id="947166"/>
    <lineage>
        <taxon>Eukaryota</taxon>
        <taxon>Metazoa</taxon>
        <taxon>Ecdysozoa</taxon>
        <taxon>Tardigrada</taxon>
        <taxon>Eutardigrada</taxon>
        <taxon>Parachela</taxon>
        <taxon>Hypsibioidea</taxon>
        <taxon>Ramazzottiidae</taxon>
        <taxon>Ramazzottius</taxon>
    </lineage>
</organism>
<reference evidence="5 6" key="1">
    <citation type="journal article" date="2016" name="Nat. Commun.">
        <title>Extremotolerant tardigrade genome and improved radiotolerance of human cultured cells by tardigrade-unique protein.</title>
        <authorList>
            <person name="Hashimoto T."/>
            <person name="Horikawa D.D."/>
            <person name="Saito Y."/>
            <person name="Kuwahara H."/>
            <person name="Kozuka-Hata H."/>
            <person name="Shin-I T."/>
            <person name="Minakuchi Y."/>
            <person name="Ohishi K."/>
            <person name="Motoyama A."/>
            <person name="Aizu T."/>
            <person name="Enomoto A."/>
            <person name="Kondo K."/>
            <person name="Tanaka S."/>
            <person name="Hara Y."/>
            <person name="Koshikawa S."/>
            <person name="Sagara H."/>
            <person name="Miura T."/>
            <person name="Yokobori S."/>
            <person name="Miyagawa K."/>
            <person name="Suzuki Y."/>
            <person name="Kubo T."/>
            <person name="Oyama M."/>
            <person name="Kohara Y."/>
            <person name="Fujiyama A."/>
            <person name="Arakawa K."/>
            <person name="Katayama T."/>
            <person name="Toyoda A."/>
            <person name="Kunieda T."/>
        </authorList>
    </citation>
    <scope>NUCLEOTIDE SEQUENCE [LARGE SCALE GENOMIC DNA]</scope>
    <source>
        <strain evidence="5 6">YOKOZUNA-1</strain>
    </source>
</reference>
<dbReference type="GO" id="GO:0044778">
    <property type="term" value="P:meiotic DNA integrity checkpoint signaling"/>
    <property type="evidence" value="ECO:0007669"/>
    <property type="project" value="TreeGrafter"/>
</dbReference>
<dbReference type="GO" id="GO:0031573">
    <property type="term" value="P:mitotic intra-S DNA damage checkpoint signaling"/>
    <property type="evidence" value="ECO:0007669"/>
    <property type="project" value="TreeGrafter"/>
</dbReference>
<dbReference type="GO" id="GO:0005730">
    <property type="term" value="C:nucleolus"/>
    <property type="evidence" value="ECO:0007669"/>
    <property type="project" value="InterPro"/>
</dbReference>
<dbReference type="GO" id="GO:0006289">
    <property type="term" value="P:nucleotide-excision repair"/>
    <property type="evidence" value="ECO:0007669"/>
    <property type="project" value="TreeGrafter"/>
</dbReference>
<comment type="similarity">
    <text evidence="2 4">Belongs to the HUS1 family.</text>
</comment>
<dbReference type="Gene3D" id="3.70.10.10">
    <property type="match status" value="1"/>
</dbReference>
<dbReference type="InterPro" id="IPR007150">
    <property type="entry name" value="HUS1/Mec3"/>
</dbReference>
<keyword evidence="6" id="KW-1185">Reference proteome</keyword>
<keyword evidence="3" id="KW-0539">Nucleus</keyword>
<dbReference type="PIRSF" id="PIRSF011312">
    <property type="entry name" value="Cell_cycle_HUS1"/>
    <property type="match status" value="1"/>
</dbReference>
<dbReference type="PANTHER" id="PTHR12900:SF0">
    <property type="entry name" value="CHECKPOINT PROTEIN"/>
    <property type="match status" value="1"/>
</dbReference>
<dbReference type="GO" id="GO:0033314">
    <property type="term" value="P:mitotic DNA replication checkpoint signaling"/>
    <property type="evidence" value="ECO:0007669"/>
    <property type="project" value="TreeGrafter"/>
</dbReference>
<comment type="subcellular location">
    <subcellularLocation>
        <location evidence="1">Nucleus</location>
    </subcellularLocation>
</comment>
<proteinExistence type="inferred from homology"/>
<evidence type="ECO:0000256" key="3">
    <source>
        <dbReference type="ARBA" id="ARBA00023242"/>
    </source>
</evidence>
<dbReference type="GO" id="GO:0035861">
    <property type="term" value="C:site of double-strand break"/>
    <property type="evidence" value="ECO:0007669"/>
    <property type="project" value="TreeGrafter"/>
</dbReference>
<dbReference type="GO" id="GO:0000723">
    <property type="term" value="P:telomere maintenance"/>
    <property type="evidence" value="ECO:0007669"/>
    <property type="project" value="TreeGrafter"/>
</dbReference>
<evidence type="ECO:0000313" key="5">
    <source>
        <dbReference type="EMBL" id="GAV04734.1"/>
    </source>
</evidence>
<dbReference type="Proteomes" id="UP000186922">
    <property type="component" value="Unassembled WGS sequence"/>
</dbReference>
<dbReference type="STRING" id="947166.A0A1D1W0A8"/>
<dbReference type="EMBL" id="BDGG01000011">
    <property type="protein sequence ID" value="GAV04734.1"/>
    <property type="molecule type" value="Genomic_DNA"/>
</dbReference>
<dbReference type="GO" id="GO:0030896">
    <property type="term" value="C:checkpoint clamp complex"/>
    <property type="evidence" value="ECO:0007669"/>
    <property type="project" value="InterPro"/>
</dbReference>
<evidence type="ECO:0000313" key="6">
    <source>
        <dbReference type="Proteomes" id="UP000186922"/>
    </source>
</evidence>
<dbReference type="Pfam" id="PF04005">
    <property type="entry name" value="Hus1"/>
    <property type="match status" value="1"/>
</dbReference>
<dbReference type="OrthoDB" id="10063861at2759"/>
<dbReference type="InterPro" id="IPR016580">
    <property type="entry name" value="HUS1"/>
</dbReference>
<comment type="caution">
    <text evidence="5">The sequence shown here is derived from an EMBL/GenBank/DDBJ whole genome shotgun (WGS) entry which is preliminary data.</text>
</comment>